<feature type="compositionally biased region" description="Basic and acidic residues" evidence="1">
    <location>
        <begin position="36"/>
        <end position="45"/>
    </location>
</feature>
<gene>
    <name evidence="3" type="ORF">DMC30DRAFT_355553</name>
</gene>
<evidence type="ECO:0000313" key="4">
    <source>
        <dbReference type="Proteomes" id="UP000311382"/>
    </source>
</evidence>
<dbReference type="Pfam" id="PF15404">
    <property type="entry name" value="PH_4"/>
    <property type="match status" value="1"/>
</dbReference>
<comment type="caution">
    <text evidence="3">The sequence shown here is derived from an EMBL/GenBank/DDBJ whole genome shotgun (WGS) entry which is preliminary data.</text>
</comment>
<feature type="compositionally biased region" description="Basic and acidic residues" evidence="1">
    <location>
        <begin position="105"/>
        <end position="118"/>
    </location>
</feature>
<feature type="compositionally biased region" description="Basic and acidic residues" evidence="1">
    <location>
        <begin position="522"/>
        <end position="540"/>
    </location>
</feature>
<dbReference type="PANTHER" id="PTHR28076">
    <property type="entry name" value="SPORULATION-SPECIFIC PROTEIN 71"/>
    <property type="match status" value="1"/>
</dbReference>
<dbReference type="InterPro" id="IPR039486">
    <property type="entry name" value="Mug56/Spo71_PH"/>
</dbReference>
<feature type="region of interest" description="Disordered" evidence="1">
    <location>
        <begin position="84"/>
        <end position="256"/>
    </location>
</feature>
<feature type="compositionally biased region" description="Basic and acidic residues" evidence="1">
    <location>
        <begin position="184"/>
        <end position="210"/>
    </location>
</feature>
<feature type="region of interest" description="Disordered" evidence="1">
    <location>
        <begin position="282"/>
        <end position="407"/>
    </location>
</feature>
<dbReference type="PANTHER" id="PTHR28076:SF1">
    <property type="entry name" value="PROSPORE MEMBRANE ADAPTER PROTEIN SPO71"/>
    <property type="match status" value="1"/>
</dbReference>
<organism evidence="3 4">
    <name type="scientific">Rhodotorula diobovata</name>
    <dbReference type="NCBI Taxonomy" id="5288"/>
    <lineage>
        <taxon>Eukaryota</taxon>
        <taxon>Fungi</taxon>
        <taxon>Dikarya</taxon>
        <taxon>Basidiomycota</taxon>
        <taxon>Pucciniomycotina</taxon>
        <taxon>Microbotryomycetes</taxon>
        <taxon>Sporidiobolales</taxon>
        <taxon>Sporidiobolaceae</taxon>
        <taxon>Rhodotorula</taxon>
    </lineage>
</organism>
<evidence type="ECO:0000256" key="1">
    <source>
        <dbReference type="SAM" id="MobiDB-lite"/>
    </source>
</evidence>
<feature type="region of interest" description="Disordered" evidence="1">
    <location>
        <begin position="508"/>
        <end position="546"/>
    </location>
</feature>
<dbReference type="AlphaFoldDB" id="A0A5C5FNH8"/>
<dbReference type="Pfam" id="PF23207">
    <property type="entry name" value="PH_SPO71"/>
    <property type="match status" value="1"/>
</dbReference>
<dbReference type="InterPro" id="IPR057379">
    <property type="entry name" value="PH_SPO71"/>
</dbReference>
<dbReference type="InterPro" id="IPR040345">
    <property type="entry name" value="Mug56/Spo71"/>
</dbReference>
<name>A0A5C5FNH8_9BASI</name>
<proteinExistence type="predicted"/>
<feature type="compositionally biased region" description="Basic and acidic residues" evidence="1">
    <location>
        <begin position="362"/>
        <end position="372"/>
    </location>
</feature>
<accession>A0A5C5FNH8</accession>
<dbReference type="InterPro" id="IPR001849">
    <property type="entry name" value="PH_domain"/>
</dbReference>
<dbReference type="GO" id="GO:1902657">
    <property type="term" value="P:protein localization to prospore membrane"/>
    <property type="evidence" value="ECO:0007669"/>
    <property type="project" value="InterPro"/>
</dbReference>
<feature type="compositionally biased region" description="Polar residues" evidence="1">
    <location>
        <begin position="144"/>
        <end position="153"/>
    </location>
</feature>
<dbReference type="EMBL" id="SOZI01000140">
    <property type="protein sequence ID" value="TNY18417.1"/>
    <property type="molecule type" value="Genomic_DNA"/>
</dbReference>
<feature type="domain" description="PH" evidence="2">
    <location>
        <begin position="740"/>
        <end position="981"/>
    </location>
</feature>
<evidence type="ECO:0000313" key="3">
    <source>
        <dbReference type="EMBL" id="TNY18417.1"/>
    </source>
</evidence>
<dbReference type="Proteomes" id="UP000311382">
    <property type="component" value="Unassembled WGS sequence"/>
</dbReference>
<dbReference type="SMART" id="SM00233">
    <property type="entry name" value="PH"/>
    <property type="match status" value="2"/>
</dbReference>
<sequence>MDGPPASSATTSFVKADGPSLEQRAGSAPPSPVPLVDRENGEHRHLYTQPDYAVKTKDTRLPELETRHAGLTALRRVFVGPSFYDKHGGPGGPFAAHGGSGGGGKGKEREPDPGERAETGLQQSTPFPTRRRRRASTSATNRTGQTVGSSTHGDSARGGWHGASFEIGGDIRDAARRRNARLARQREEEEARVRREREEAEQRDTLERELTTPVTQAVPRSPALTTGASFATAYTHVPPSTQPDHAPASARPRRTSSLAHVFHRRPSNPPHIVVTDGTASDGLVEAPKHRPEVPRLQSILRPTDAAPSADTRFPHSTPTSVYGDAVSHQQPGVRFPEEPASVQPLAAGSGAAPPAPPSEVLARPDPDVEPERPSAASRLVEGLRHPLGHGTSAQQRPPQRRKRPGDAVLRKERMLVRVDWTQREDLPDHFDEHVARKYPTSKDAWEEVAVVWRASGQIELWGEFSLNLPATLLHRKKLKTVIPLTPKKTHFSVYSSTDLIFCLTHRPHSHTTSTPRTAARGGKPDERTVDGPDKTDEQRTHKASKRGRLHFRTEGTNIFLFRARTHTIAKEWTWRLYRTLGGQLSRTVEVNVPSLGAVVRLPVPHGLGDGNDDEDELETGDEDERAYRLLQPQGVVDACVAQLAHVPEWHDLVETTKRDGTDLQLAWRRDSVLDWVGKDRKGQKKRDWAVIGGIAFRQTHLTPVLELRPAMHYPTTCRIPSQPGSPEALHSTTTRISEPPGIEGFLIRHRPNGTPERIYLSSRMGMLFLCRASTAHPPDPPMNVYDALNNPAAVVLAPFVFGMASLAAPNKKKRERLWNRVSRGAVVKGKAHKHQRRRDWTLKSMTAADAADEVFGNADLDCNGGEVDAAQCDGNDMLEWLDRQERERAFLQITDARGFVDLSDLESVEPDLEDDARDRFVQVHDAGGQEGLNLADDKAKLRRLRSFIVKTRSGMTSRFECHSIDVRDEWVGRLRALATYWRRRERVDAIQLMGLSPGGGLVNKLPPRSTKQKFAWNKDLDDDGAPPPTRNEILSSLQLGHFYNWCLLDGCRAIMHKGVMHVKKGLRGMFHLRHVVLLPGVLLEYQSVTRDIQGRPLATPYHRRRHIFTLRDCYIYSGSLASHLLAPSTGTSTWDPADESAHQLPRYYSSTDGLRIADDVEDCTFVVVRVKHSRSGKADKLDKGASDARVYRARSKLERDQFVYALNASIERIMRGEQQREDRLREFPWLEGK</sequence>
<feature type="compositionally biased region" description="Low complexity" evidence="1">
    <location>
        <begin position="510"/>
        <end position="520"/>
    </location>
</feature>
<dbReference type="OrthoDB" id="5579281at2759"/>
<evidence type="ECO:0000259" key="2">
    <source>
        <dbReference type="SMART" id="SM00233"/>
    </source>
</evidence>
<reference evidence="3 4" key="1">
    <citation type="submission" date="2019-03" db="EMBL/GenBank/DDBJ databases">
        <title>Rhodosporidium diobovatum UCD-FST 08-225 genome sequencing, assembly, and annotation.</title>
        <authorList>
            <person name="Fakankun I.U."/>
            <person name="Fristensky B."/>
            <person name="Levin D.B."/>
        </authorList>
    </citation>
    <scope>NUCLEOTIDE SEQUENCE [LARGE SCALE GENOMIC DNA]</scope>
    <source>
        <strain evidence="3 4">UCD-FST 08-225</strain>
    </source>
</reference>
<keyword evidence="4" id="KW-1185">Reference proteome</keyword>
<protein>
    <submittedName>
        <fullName evidence="3">Proteophosphoglycan ppg4</fullName>
    </submittedName>
</protein>
<dbReference type="STRING" id="5288.A0A5C5FNH8"/>
<feature type="domain" description="PH" evidence="2">
    <location>
        <begin position="1054"/>
        <end position="1213"/>
    </location>
</feature>
<feature type="region of interest" description="Disordered" evidence="1">
    <location>
        <begin position="1"/>
        <end position="51"/>
    </location>
</feature>